<dbReference type="InterPro" id="IPR036280">
    <property type="entry name" value="Multihaem_cyt_sf"/>
</dbReference>
<organism evidence="1 2">
    <name type="scientific">Thermosulfuriphilus ammonigenes</name>
    <dbReference type="NCBI Taxonomy" id="1936021"/>
    <lineage>
        <taxon>Bacteria</taxon>
        <taxon>Pseudomonadati</taxon>
        <taxon>Thermodesulfobacteriota</taxon>
        <taxon>Thermodesulfobacteria</taxon>
        <taxon>Thermodesulfobacteriales</taxon>
        <taxon>Thermodesulfobacteriaceae</taxon>
        <taxon>Thermosulfuriphilus</taxon>
    </lineage>
</organism>
<proteinExistence type="predicted"/>
<evidence type="ECO:0000313" key="1">
    <source>
        <dbReference type="EMBL" id="QIJ72543.1"/>
    </source>
</evidence>
<evidence type="ECO:0000313" key="2">
    <source>
        <dbReference type="Proteomes" id="UP000502179"/>
    </source>
</evidence>
<dbReference type="Pfam" id="PF09699">
    <property type="entry name" value="Paired_CXXCH_1"/>
    <property type="match status" value="1"/>
</dbReference>
<dbReference type="Proteomes" id="UP000502179">
    <property type="component" value="Chromosome"/>
</dbReference>
<dbReference type="InterPro" id="IPR010177">
    <property type="entry name" value="Paired_CXXCH_1"/>
</dbReference>
<dbReference type="SUPFAM" id="SSF48695">
    <property type="entry name" value="Multiheme cytochromes"/>
    <property type="match status" value="2"/>
</dbReference>
<keyword evidence="2" id="KW-1185">Reference proteome</keyword>
<sequence length="349" mass="36572">MGKIWSFLVSLLGLVLLGYSPGVARVSGVCSNCHTMHYSQGGTTLTQWGSSGPYKALLNNSCLGCHTGINTGTNKVPYVLSTSAPTYSDTGTESGTNTLAGGNFYWVGVDDACGHNVAGVAGVDATLGTTPPGGTDLGQQLTCAGQYGCHGDRTVAGDVEALLGAHHADDSTIDGSTVGKSYRFLKGIVGLEDSDWEYQPTSSAHNQYKGRDRVSETDIDSTTISSLCGQCHGDFHAGANISSGSWGSPWLRHPTDYDLGNTSAGSEYRNYPGNYGPAAGAYSVIAPVASEDVSSVKQTVTFNNDTIVTCISCHRAHGTPYKKILRWNYQGWPGGTTVNGCNACHTTKD</sequence>
<gene>
    <name evidence="1" type="ORF">G4V39_09790</name>
</gene>
<name>A0A6G7PYR2_9BACT</name>
<accession>A0A6G7PYR2</accession>
<reference evidence="1 2" key="1">
    <citation type="submission" date="2020-02" db="EMBL/GenBank/DDBJ databases">
        <title>Genome analysis of Thermosulfuriphilus ammonigenes ST65T, an anaerobic thermophilic chemolithoautotrophic bacterium isolated from a deep-sea hydrothermal vent.</title>
        <authorList>
            <person name="Slobodkina G."/>
            <person name="Allioux M."/>
            <person name="Merkel A."/>
            <person name="Alain K."/>
            <person name="Jebbar M."/>
            <person name="Slobodkin A."/>
        </authorList>
    </citation>
    <scope>NUCLEOTIDE SEQUENCE [LARGE SCALE GENOMIC DNA]</scope>
    <source>
        <strain evidence="1 2">ST65</strain>
    </source>
</reference>
<dbReference type="AlphaFoldDB" id="A0A6G7PYR2"/>
<dbReference type="KEGG" id="tav:G4V39_09790"/>
<dbReference type="RefSeq" id="WP_166032760.1">
    <property type="nucleotide sequence ID" value="NZ_CP048877.1"/>
</dbReference>
<protein>
    <submittedName>
        <fullName evidence="1">Uncharacterized protein</fullName>
    </submittedName>
</protein>
<dbReference type="EMBL" id="CP048877">
    <property type="protein sequence ID" value="QIJ72543.1"/>
    <property type="molecule type" value="Genomic_DNA"/>
</dbReference>